<dbReference type="RefSeq" id="WP_076284204.1">
    <property type="nucleotide sequence ID" value="NZ_MPTW01000004.1"/>
</dbReference>
<feature type="transmembrane region" description="Helical" evidence="1">
    <location>
        <begin position="140"/>
        <end position="164"/>
    </location>
</feature>
<proteinExistence type="predicted"/>
<dbReference type="EMBL" id="MPTW01000004">
    <property type="protein sequence ID" value="OME71237.1"/>
    <property type="molecule type" value="Genomic_DNA"/>
</dbReference>
<feature type="transmembrane region" description="Helical" evidence="1">
    <location>
        <begin position="52"/>
        <end position="70"/>
    </location>
</feature>
<reference evidence="3 4" key="1">
    <citation type="submission" date="2016-11" db="EMBL/GenBank/DDBJ databases">
        <title>Paenibacillus species isolates.</title>
        <authorList>
            <person name="Beno S.M."/>
        </authorList>
    </citation>
    <scope>NUCLEOTIDE SEQUENCE [LARGE SCALE GENOMIC DNA]</scope>
    <source>
        <strain evidence="3 4">FSL H7-0443</strain>
    </source>
</reference>
<organism evidence="3 4">
    <name type="scientific">Paenibacillus odorifer</name>
    <dbReference type="NCBI Taxonomy" id="189426"/>
    <lineage>
        <taxon>Bacteria</taxon>
        <taxon>Bacillati</taxon>
        <taxon>Bacillota</taxon>
        <taxon>Bacilli</taxon>
        <taxon>Bacillales</taxon>
        <taxon>Paenibacillaceae</taxon>
        <taxon>Paenibacillus</taxon>
    </lineage>
</organism>
<feature type="domain" description="CAAX prenyl protease 2/Lysostaphin resistance protein A-like" evidence="2">
    <location>
        <begin position="132"/>
        <end position="231"/>
    </location>
</feature>
<feature type="transmembrane region" description="Helical" evidence="1">
    <location>
        <begin position="91"/>
        <end position="120"/>
    </location>
</feature>
<protein>
    <recommendedName>
        <fullName evidence="2">CAAX prenyl protease 2/Lysostaphin resistance protein A-like domain-containing protein</fullName>
    </recommendedName>
</protein>
<evidence type="ECO:0000259" key="2">
    <source>
        <dbReference type="Pfam" id="PF02517"/>
    </source>
</evidence>
<evidence type="ECO:0000313" key="3">
    <source>
        <dbReference type="EMBL" id="OME71237.1"/>
    </source>
</evidence>
<dbReference type="Pfam" id="PF02517">
    <property type="entry name" value="Rce1-like"/>
    <property type="match status" value="1"/>
</dbReference>
<comment type="caution">
    <text evidence="3">The sequence shown here is derived from an EMBL/GenBank/DDBJ whole genome shotgun (WGS) entry which is preliminary data.</text>
</comment>
<evidence type="ECO:0000256" key="1">
    <source>
        <dbReference type="SAM" id="Phobius"/>
    </source>
</evidence>
<feature type="transmembrane region" description="Helical" evidence="1">
    <location>
        <begin position="194"/>
        <end position="214"/>
    </location>
</feature>
<dbReference type="GO" id="GO:0004175">
    <property type="term" value="F:endopeptidase activity"/>
    <property type="evidence" value="ECO:0007669"/>
    <property type="project" value="UniProtKB-ARBA"/>
</dbReference>
<dbReference type="GO" id="GO:0080120">
    <property type="term" value="P:CAAX-box protein maturation"/>
    <property type="evidence" value="ECO:0007669"/>
    <property type="project" value="UniProtKB-ARBA"/>
</dbReference>
<accession>A0A1R0ZJ19</accession>
<keyword evidence="1" id="KW-0812">Transmembrane</keyword>
<feature type="transmembrane region" description="Helical" evidence="1">
    <location>
        <begin position="171"/>
        <end position="188"/>
    </location>
</feature>
<feature type="transmembrane region" description="Helical" evidence="1">
    <location>
        <begin position="25"/>
        <end position="46"/>
    </location>
</feature>
<keyword evidence="1" id="KW-0472">Membrane</keyword>
<feature type="transmembrane region" description="Helical" evidence="1">
    <location>
        <begin position="226"/>
        <end position="249"/>
    </location>
</feature>
<gene>
    <name evidence="3" type="ORF">BSK65_09230</name>
</gene>
<dbReference type="AlphaFoldDB" id="A0A1R0ZJ19"/>
<dbReference type="InterPro" id="IPR003675">
    <property type="entry name" value="Rce1/LyrA-like_dom"/>
</dbReference>
<sequence>MTKVKQTVDYPLYNGQPYFMPIGKWLVILASIVVGYLTMTVEIPFLPNEVQSKIAPFLFTLFPLIALVWATKGKLGILFKKPEVSHVLYGILFFIINFIVTLGVAALLSSMGAVTVNAVLGHGDTLSTGEKLWTLFFSGFQLIGEELLTILPFLAIMQLCFIGFKMSRKASVFIALIVTALIFGALHLKTYNFNFAQAILGIGIARIILTLAYMKTKNIWTSIIAHILNDWAIFGTSMLGGAVAAPFLMHFLH</sequence>
<name>A0A1R0ZJ19_9BACL</name>
<evidence type="ECO:0000313" key="4">
    <source>
        <dbReference type="Proteomes" id="UP000187425"/>
    </source>
</evidence>
<keyword evidence="1" id="KW-1133">Transmembrane helix</keyword>
<dbReference type="Proteomes" id="UP000187425">
    <property type="component" value="Unassembled WGS sequence"/>
</dbReference>